<dbReference type="Proteomes" id="UP000533598">
    <property type="component" value="Unassembled WGS sequence"/>
</dbReference>
<protein>
    <submittedName>
        <fullName evidence="1">Uncharacterized protein</fullName>
    </submittedName>
</protein>
<proteinExistence type="predicted"/>
<evidence type="ECO:0000313" key="1">
    <source>
        <dbReference type="EMBL" id="MBB4679713.1"/>
    </source>
</evidence>
<evidence type="ECO:0000313" key="2">
    <source>
        <dbReference type="Proteomes" id="UP000533598"/>
    </source>
</evidence>
<sequence>MSRRNRVGLGGALLVLLGVLAMTIGPDLVNAAVPDRTPPVRSGDTRVIDTGEARVRLDLTPLVGWTPTPGTNPTGFTLTRATDRLSVEVKSGVRNGRIALERYLRGLGVTEPALRWQLTGDVRTDTGLTGHQATFHNRDRHGTVWLLSRATTAVILNLVGPPDTEPGIGTLLDLVEVSG</sequence>
<dbReference type="EMBL" id="JACHMH010000001">
    <property type="protein sequence ID" value="MBB4679713.1"/>
    <property type="molecule type" value="Genomic_DNA"/>
</dbReference>
<reference evidence="1 2" key="1">
    <citation type="submission" date="2020-08" db="EMBL/GenBank/DDBJ databases">
        <title>Sequencing the genomes of 1000 actinobacteria strains.</title>
        <authorList>
            <person name="Klenk H.-P."/>
        </authorList>
    </citation>
    <scope>NUCLEOTIDE SEQUENCE [LARGE SCALE GENOMIC DNA]</scope>
    <source>
        <strain evidence="1 2">DSM 44230</strain>
    </source>
</reference>
<name>A0A7W7CH93_9PSEU</name>
<keyword evidence="2" id="KW-1185">Reference proteome</keyword>
<dbReference type="RefSeq" id="WP_185005428.1">
    <property type="nucleotide sequence ID" value="NZ_BAAAUI010000001.1"/>
</dbReference>
<organism evidence="1 2">
    <name type="scientific">Crossiella cryophila</name>
    <dbReference type="NCBI Taxonomy" id="43355"/>
    <lineage>
        <taxon>Bacteria</taxon>
        <taxon>Bacillati</taxon>
        <taxon>Actinomycetota</taxon>
        <taxon>Actinomycetes</taxon>
        <taxon>Pseudonocardiales</taxon>
        <taxon>Pseudonocardiaceae</taxon>
        <taxon>Crossiella</taxon>
    </lineage>
</organism>
<dbReference type="AlphaFoldDB" id="A0A7W7CH93"/>
<accession>A0A7W7CH93</accession>
<comment type="caution">
    <text evidence="1">The sequence shown here is derived from an EMBL/GenBank/DDBJ whole genome shotgun (WGS) entry which is preliminary data.</text>
</comment>
<gene>
    <name evidence="1" type="ORF">HNR67_005831</name>
</gene>